<accession>A0A7V6CMI5</accession>
<dbReference type="InterPro" id="IPR036286">
    <property type="entry name" value="LexA/Signal_pep-like_sf"/>
</dbReference>
<dbReference type="Gene3D" id="2.10.109.10">
    <property type="entry name" value="Umud Fragment, subunit A"/>
    <property type="match status" value="1"/>
</dbReference>
<keyword evidence="6" id="KW-0645">Protease</keyword>
<dbReference type="InterPro" id="IPR019758">
    <property type="entry name" value="Pept_S26A_signal_pept_1_CS"/>
</dbReference>
<dbReference type="InterPro" id="IPR000223">
    <property type="entry name" value="Pept_S26A_signal_pept_1"/>
</dbReference>
<dbReference type="PANTHER" id="PTHR43390:SF1">
    <property type="entry name" value="CHLOROPLAST PROCESSING PEPTIDASE"/>
    <property type="match status" value="1"/>
</dbReference>
<keyword evidence="4 6" id="KW-0378">Hydrolase</keyword>
<keyword evidence="6" id="KW-1133">Transmembrane helix</keyword>
<dbReference type="GO" id="GO:0004252">
    <property type="term" value="F:serine-type endopeptidase activity"/>
    <property type="evidence" value="ECO:0007669"/>
    <property type="project" value="InterPro"/>
</dbReference>
<comment type="subcellular location">
    <subcellularLocation>
        <location evidence="6">Membrane</location>
        <topology evidence="6">Single-pass type II membrane protein</topology>
    </subcellularLocation>
</comment>
<dbReference type="PANTHER" id="PTHR43390">
    <property type="entry name" value="SIGNAL PEPTIDASE I"/>
    <property type="match status" value="1"/>
</dbReference>
<evidence type="ECO:0000256" key="2">
    <source>
        <dbReference type="ARBA" id="ARBA00009370"/>
    </source>
</evidence>
<comment type="catalytic activity">
    <reaction evidence="1 6">
        <text>Cleavage of hydrophobic, N-terminal signal or leader sequences from secreted and periplasmic proteins.</text>
        <dbReference type="EC" id="3.4.21.89"/>
    </reaction>
</comment>
<dbReference type="NCBIfam" id="TIGR02227">
    <property type="entry name" value="sigpep_I_bact"/>
    <property type="match status" value="1"/>
</dbReference>
<feature type="domain" description="Peptidase S26" evidence="7">
    <location>
        <begin position="2"/>
        <end position="235"/>
    </location>
</feature>
<dbReference type="GO" id="GO:0006465">
    <property type="term" value="P:signal peptide processing"/>
    <property type="evidence" value="ECO:0007669"/>
    <property type="project" value="InterPro"/>
</dbReference>
<comment type="caution">
    <text evidence="8">The sequence shown here is derived from an EMBL/GenBank/DDBJ whole genome shotgun (WGS) entry which is preliminary data.</text>
</comment>
<evidence type="ECO:0000259" key="7">
    <source>
        <dbReference type="Pfam" id="PF10502"/>
    </source>
</evidence>
<proteinExistence type="inferred from homology"/>
<protein>
    <recommendedName>
        <fullName evidence="3 6">Signal peptidase I</fullName>
        <ecNumber evidence="3 6">3.4.21.89</ecNumber>
    </recommendedName>
</protein>
<feature type="active site" evidence="5">
    <location>
        <position position="122"/>
    </location>
</feature>
<reference evidence="8" key="1">
    <citation type="journal article" date="2020" name="mSystems">
        <title>Genome- and Community-Level Interaction Insights into Carbon Utilization and Element Cycling Functions of Hydrothermarchaeota in Hydrothermal Sediment.</title>
        <authorList>
            <person name="Zhou Z."/>
            <person name="Liu Y."/>
            <person name="Xu W."/>
            <person name="Pan J."/>
            <person name="Luo Z.H."/>
            <person name="Li M."/>
        </authorList>
    </citation>
    <scope>NUCLEOTIDE SEQUENCE [LARGE SCALE GENOMIC DNA]</scope>
    <source>
        <strain evidence="8">SpSt-791</strain>
    </source>
</reference>
<dbReference type="EC" id="3.4.21.89" evidence="3 6"/>
<evidence type="ECO:0000256" key="1">
    <source>
        <dbReference type="ARBA" id="ARBA00000677"/>
    </source>
</evidence>
<comment type="similarity">
    <text evidence="2 6">Belongs to the peptidase S26 family.</text>
</comment>
<dbReference type="AlphaFoldDB" id="A0A7V6CMI5"/>
<evidence type="ECO:0000256" key="4">
    <source>
        <dbReference type="ARBA" id="ARBA00022801"/>
    </source>
</evidence>
<dbReference type="CDD" id="cd06530">
    <property type="entry name" value="S26_SPase_I"/>
    <property type="match status" value="1"/>
</dbReference>
<feature type="transmembrane region" description="Helical" evidence="6">
    <location>
        <begin position="232"/>
        <end position="254"/>
    </location>
</feature>
<dbReference type="GO" id="GO:0009003">
    <property type="term" value="F:signal peptidase activity"/>
    <property type="evidence" value="ECO:0007669"/>
    <property type="project" value="UniProtKB-EC"/>
</dbReference>
<dbReference type="EMBL" id="DTHS01000001">
    <property type="protein sequence ID" value="HHR48048.1"/>
    <property type="molecule type" value="Genomic_DNA"/>
</dbReference>
<keyword evidence="6" id="KW-0472">Membrane</keyword>
<dbReference type="Pfam" id="PF10502">
    <property type="entry name" value="Peptidase_S26"/>
    <property type="match status" value="1"/>
</dbReference>
<keyword evidence="6" id="KW-0812">Transmembrane</keyword>
<evidence type="ECO:0000256" key="3">
    <source>
        <dbReference type="ARBA" id="ARBA00013208"/>
    </source>
</evidence>
<organism evidence="8">
    <name type="scientific">candidate division WOR-3 bacterium</name>
    <dbReference type="NCBI Taxonomy" id="2052148"/>
    <lineage>
        <taxon>Bacteria</taxon>
        <taxon>Bacteria division WOR-3</taxon>
    </lineage>
</organism>
<sequence length="264" mass="30609">MKKFLHSWGPVILVVIFLRSFIVEAFMVPTGSMEDTILVGDFLLVTKFDYGVKIPFSNKVIIPTGKVKRGDIVVFRYPLDPDMPQPEEKYGRFFPKWFPLLPIYWSKEKNFFVYYAPRNFIKRCVAVGGDTVEIRNKKLYVNGVLQKDTFATFKDYFITPGIGNKDREEFTKMWLNLNFINDRNLGILVRDNFGPVVVPESCIFVMGDNRDNSEDSRFWGPLPIKYLKGKPLIIYFSSAAAPNLLSIIFSPFKIRFSRIGRLLR</sequence>
<evidence type="ECO:0000313" key="8">
    <source>
        <dbReference type="EMBL" id="HHR48048.1"/>
    </source>
</evidence>
<name>A0A7V6CMI5_UNCW3</name>
<gene>
    <name evidence="8" type="primary">lepB</name>
    <name evidence="8" type="ORF">ENV79_00155</name>
</gene>
<feature type="active site" evidence="5">
    <location>
        <position position="32"/>
    </location>
</feature>
<dbReference type="PROSITE" id="PS00761">
    <property type="entry name" value="SPASE_I_3"/>
    <property type="match status" value="1"/>
</dbReference>
<evidence type="ECO:0000256" key="6">
    <source>
        <dbReference type="RuleBase" id="RU362042"/>
    </source>
</evidence>
<evidence type="ECO:0000256" key="5">
    <source>
        <dbReference type="PIRSR" id="PIRSR600223-1"/>
    </source>
</evidence>
<dbReference type="InterPro" id="IPR019533">
    <property type="entry name" value="Peptidase_S26"/>
</dbReference>
<dbReference type="GO" id="GO:0016020">
    <property type="term" value="C:membrane"/>
    <property type="evidence" value="ECO:0007669"/>
    <property type="project" value="UniProtKB-SubCell"/>
</dbReference>
<dbReference type="PRINTS" id="PR00727">
    <property type="entry name" value="LEADERPTASE"/>
</dbReference>
<dbReference type="SUPFAM" id="SSF51306">
    <property type="entry name" value="LexA/Signal peptidase"/>
    <property type="match status" value="1"/>
</dbReference>